<feature type="compositionally biased region" description="Polar residues" evidence="1">
    <location>
        <begin position="177"/>
        <end position="195"/>
    </location>
</feature>
<evidence type="ECO:0000313" key="2">
    <source>
        <dbReference type="EMBL" id="KAL2066719.1"/>
    </source>
</evidence>
<gene>
    <name evidence="2" type="ORF">VTL71DRAFT_2791</name>
</gene>
<dbReference type="SMART" id="SM00384">
    <property type="entry name" value="AT_hook"/>
    <property type="match status" value="3"/>
</dbReference>
<accession>A0ABR4CA20</accession>
<feature type="region of interest" description="Disordered" evidence="1">
    <location>
        <begin position="13"/>
        <end position="32"/>
    </location>
</feature>
<sequence>MAVKDAESELARVMKETKGKRPREVEVKEEADEAYEQSMVAAESSMVKVNTTNGAQQSTEQDRVEGDMREYFLQHKERRRLRDEQEHFQGLSNFQGSQRGWDKTRESLVQQPFVIPGTSISILSPGKKKIGRPRKTDSQDASPIPKKKMGRPKKTKSQDASRIPKKKMGRPKKTESQEYSSITKRPASSNPNSEPVVTKKVPFLKHIQKSAPASKPKPRGPPVTERQLVEDIDNFRTRMALDIIAIEDAAAESARRQKAYSATIEWDYDLIPQGSLRTGGLQRQRRVSSSMHSQEHLPQDDGDMEDGG</sequence>
<feature type="compositionally biased region" description="Basic residues" evidence="1">
    <location>
        <begin position="145"/>
        <end position="155"/>
    </location>
</feature>
<comment type="caution">
    <text evidence="2">The sequence shown here is derived from an EMBL/GenBank/DDBJ whole genome shotgun (WGS) entry which is preliminary data.</text>
</comment>
<feature type="region of interest" description="Disordered" evidence="1">
    <location>
        <begin position="83"/>
        <end position="104"/>
    </location>
</feature>
<dbReference type="PRINTS" id="PR00929">
    <property type="entry name" value="ATHOOK"/>
</dbReference>
<keyword evidence="3" id="KW-1185">Reference proteome</keyword>
<feature type="region of interest" description="Disordered" evidence="1">
    <location>
        <begin position="273"/>
        <end position="308"/>
    </location>
</feature>
<dbReference type="InterPro" id="IPR017956">
    <property type="entry name" value="AT_hook_DNA-bd_motif"/>
</dbReference>
<feature type="compositionally biased region" description="Basic and acidic residues" evidence="1">
    <location>
        <begin position="13"/>
        <end position="28"/>
    </location>
</feature>
<reference evidence="2 3" key="1">
    <citation type="journal article" date="2024" name="Commun. Biol.">
        <title>Comparative genomic analysis of thermophilic fungi reveals convergent evolutionary adaptations and gene losses.</title>
        <authorList>
            <person name="Steindorff A.S."/>
            <person name="Aguilar-Pontes M.V."/>
            <person name="Robinson A.J."/>
            <person name="Andreopoulos B."/>
            <person name="LaButti K."/>
            <person name="Kuo A."/>
            <person name="Mondo S."/>
            <person name="Riley R."/>
            <person name="Otillar R."/>
            <person name="Haridas S."/>
            <person name="Lipzen A."/>
            <person name="Grimwood J."/>
            <person name="Schmutz J."/>
            <person name="Clum A."/>
            <person name="Reid I.D."/>
            <person name="Moisan M.C."/>
            <person name="Butler G."/>
            <person name="Nguyen T.T.M."/>
            <person name="Dewar K."/>
            <person name="Conant G."/>
            <person name="Drula E."/>
            <person name="Henrissat B."/>
            <person name="Hansel C."/>
            <person name="Singer S."/>
            <person name="Hutchinson M.I."/>
            <person name="de Vries R.P."/>
            <person name="Natvig D.O."/>
            <person name="Powell A.J."/>
            <person name="Tsang A."/>
            <person name="Grigoriev I.V."/>
        </authorList>
    </citation>
    <scope>NUCLEOTIDE SEQUENCE [LARGE SCALE GENOMIC DNA]</scope>
    <source>
        <strain evidence="2 3">CBS 494.80</strain>
    </source>
</reference>
<organism evidence="2 3">
    <name type="scientific">Oculimacula yallundae</name>
    <dbReference type="NCBI Taxonomy" id="86028"/>
    <lineage>
        <taxon>Eukaryota</taxon>
        <taxon>Fungi</taxon>
        <taxon>Dikarya</taxon>
        <taxon>Ascomycota</taxon>
        <taxon>Pezizomycotina</taxon>
        <taxon>Leotiomycetes</taxon>
        <taxon>Helotiales</taxon>
        <taxon>Ploettnerulaceae</taxon>
        <taxon>Oculimacula</taxon>
    </lineage>
</organism>
<protein>
    <submittedName>
        <fullName evidence="2">Uncharacterized protein</fullName>
    </submittedName>
</protein>
<proteinExistence type="predicted"/>
<dbReference type="EMBL" id="JAZHXI010000011">
    <property type="protein sequence ID" value="KAL2066719.1"/>
    <property type="molecule type" value="Genomic_DNA"/>
</dbReference>
<name>A0ABR4CA20_9HELO</name>
<evidence type="ECO:0000313" key="3">
    <source>
        <dbReference type="Proteomes" id="UP001595075"/>
    </source>
</evidence>
<evidence type="ECO:0000256" key="1">
    <source>
        <dbReference type="SAM" id="MobiDB-lite"/>
    </source>
</evidence>
<feature type="region of interest" description="Disordered" evidence="1">
    <location>
        <begin position="116"/>
        <end position="227"/>
    </location>
</feature>
<dbReference type="Proteomes" id="UP001595075">
    <property type="component" value="Unassembled WGS sequence"/>
</dbReference>